<evidence type="ECO:0000259" key="1">
    <source>
        <dbReference type="Pfam" id="PF03551"/>
    </source>
</evidence>
<dbReference type="InterPro" id="IPR005149">
    <property type="entry name" value="Tscrpt_reg_PadR_N"/>
</dbReference>
<proteinExistence type="predicted"/>
<dbReference type="Pfam" id="PF03551">
    <property type="entry name" value="PadR"/>
    <property type="match status" value="1"/>
</dbReference>
<organism evidence="2 3">
    <name type="scientific">Enteractinococcus fodinae</name>
    <dbReference type="NCBI Taxonomy" id="684663"/>
    <lineage>
        <taxon>Bacteria</taxon>
        <taxon>Bacillati</taxon>
        <taxon>Actinomycetota</taxon>
        <taxon>Actinomycetes</taxon>
        <taxon>Micrococcales</taxon>
        <taxon>Micrococcaceae</taxon>
    </lineage>
</organism>
<dbReference type="SUPFAM" id="SSF46785">
    <property type="entry name" value="Winged helix' DNA-binding domain"/>
    <property type="match status" value="1"/>
</dbReference>
<evidence type="ECO:0000313" key="3">
    <source>
        <dbReference type="Proteomes" id="UP001183794"/>
    </source>
</evidence>
<keyword evidence="3" id="KW-1185">Reference proteome</keyword>
<dbReference type="PANTHER" id="PTHR33169">
    <property type="entry name" value="PADR-FAMILY TRANSCRIPTIONAL REGULATOR"/>
    <property type="match status" value="1"/>
</dbReference>
<dbReference type="InterPro" id="IPR036388">
    <property type="entry name" value="WH-like_DNA-bd_sf"/>
</dbReference>
<dbReference type="InterPro" id="IPR052509">
    <property type="entry name" value="Metal_resp_DNA-bind_regulator"/>
</dbReference>
<dbReference type="EMBL" id="JAVDYJ010000001">
    <property type="protein sequence ID" value="MDR7346600.1"/>
    <property type="molecule type" value="Genomic_DNA"/>
</dbReference>
<gene>
    <name evidence="2" type="ORF">J2S62_000857</name>
</gene>
<evidence type="ECO:0000313" key="2">
    <source>
        <dbReference type="EMBL" id="MDR7346600.1"/>
    </source>
</evidence>
<dbReference type="InterPro" id="IPR036390">
    <property type="entry name" value="WH_DNA-bd_sf"/>
</dbReference>
<dbReference type="PANTHER" id="PTHR33169:SF14">
    <property type="entry name" value="TRANSCRIPTIONAL REGULATOR RV3488"/>
    <property type="match status" value="1"/>
</dbReference>
<dbReference type="Gene3D" id="1.10.10.10">
    <property type="entry name" value="Winged helix-like DNA-binding domain superfamily/Winged helix DNA-binding domain"/>
    <property type="match status" value="1"/>
</dbReference>
<sequence length="107" mass="11660">MAESQMRKGVLELVVLATLKDQPTYGGALLETLTETLGSDLSSGTLYPLLARLRKTGMLETHWEESPVGPPRKVYRVTDRGSARFKDLQSEWSALVGAVSTALKGLL</sequence>
<dbReference type="Proteomes" id="UP001183794">
    <property type="component" value="Unassembled WGS sequence"/>
</dbReference>
<feature type="domain" description="Transcription regulator PadR N-terminal" evidence="1">
    <location>
        <begin position="15"/>
        <end position="86"/>
    </location>
</feature>
<dbReference type="RefSeq" id="WP_310171754.1">
    <property type="nucleotide sequence ID" value="NZ_BAABHE010000002.1"/>
</dbReference>
<reference evidence="2 3" key="1">
    <citation type="submission" date="2023-07" db="EMBL/GenBank/DDBJ databases">
        <title>Sequencing the genomes of 1000 actinobacteria strains.</title>
        <authorList>
            <person name="Klenk H.-P."/>
        </authorList>
    </citation>
    <scope>NUCLEOTIDE SEQUENCE [LARGE SCALE GENOMIC DNA]</scope>
    <source>
        <strain evidence="2 3">DSM 22966</strain>
    </source>
</reference>
<name>A0ABU2AZ22_9MICC</name>
<protein>
    <submittedName>
        <fullName evidence="2">PadR family transcriptional regulator PadR</fullName>
    </submittedName>
</protein>
<accession>A0ABU2AZ22</accession>
<comment type="caution">
    <text evidence="2">The sequence shown here is derived from an EMBL/GenBank/DDBJ whole genome shotgun (WGS) entry which is preliminary data.</text>
</comment>